<evidence type="ECO:0000313" key="2">
    <source>
        <dbReference type="Proteomes" id="UP000298324"/>
    </source>
</evidence>
<reference evidence="1 2" key="1">
    <citation type="journal article" date="2018" name="Environ. Microbiol.">
        <title>Novel energy conservation strategies and behaviour of Pelotomaculum schinkii driving syntrophic propionate catabolism.</title>
        <authorList>
            <person name="Hidalgo-Ahumada C.A.P."/>
            <person name="Nobu M.K."/>
            <person name="Narihiro T."/>
            <person name="Tamaki H."/>
            <person name="Liu W.T."/>
            <person name="Kamagata Y."/>
            <person name="Stams A.J.M."/>
            <person name="Imachi H."/>
            <person name="Sousa D.Z."/>
        </authorList>
    </citation>
    <scope>NUCLEOTIDE SEQUENCE [LARGE SCALE GENOMIC DNA]</scope>
    <source>
        <strain evidence="1 2">HH</strain>
    </source>
</reference>
<proteinExistence type="predicted"/>
<dbReference type="Proteomes" id="UP000298324">
    <property type="component" value="Unassembled WGS sequence"/>
</dbReference>
<comment type="caution">
    <text evidence="1">The sequence shown here is derived from an EMBL/GenBank/DDBJ whole genome shotgun (WGS) entry which is preliminary data.</text>
</comment>
<protein>
    <submittedName>
        <fullName evidence="1">Uncharacterized protein</fullName>
    </submittedName>
</protein>
<organism evidence="1 2">
    <name type="scientific">Pelotomaculum schinkii</name>
    <dbReference type="NCBI Taxonomy" id="78350"/>
    <lineage>
        <taxon>Bacteria</taxon>
        <taxon>Bacillati</taxon>
        <taxon>Bacillota</taxon>
        <taxon>Clostridia</taxon>
        <taxon>Eubacteriales</taxon>
        <taxon>Desulfotomaculaceae</taxon>
        <taxon>Pelotomaculum</taxon>
    </lineage>
</organism>
<dbReference type="EMBL" id="QFGA01000003">
    <property type="protein sequence ID" value="TEB04775.1"/>
    <property type="molecule type" value="Genomic_DNA"/>
</dbReference>
<keyword evidence="2" id="KW-1185">Reference proteome</keyword>
<gene>
    <name evidence="1" type="ORF">Psch_03537</name>
</gene>
<name>A0A4Y7R768_9FIRM</name>
<sequence>MLVKFVNKWAFKIQSKKLHKLEKEPKEFVELIMHQMIVANDNIPDSIKSESDKWLKERGSQFNSFIKLARKMRLVAKENPIAEDNEDMPHSRHWATFPSGLKICFTLRDSVEGSMWHLSVSKIGGIITQDEIKSLVVAFFDHEKPIKKLRGTYDSNIVHFFQPID</sequence>
<accession>A0A4Y7R768</accession>
<dbReference type="AlphaFoldDB" id="A0A4Y7R768"/>
<evidence type="ECO:0000313" key="1">
    <source>
        <dbReference type="EMBL" id="TEB04775.1"/>
    </source>
</evidence>